<dbReference type="InterPro" id="IPR020904">
    <property type="entry name" value="Sc_DH/Rdtase_CS"/>
</dbReference>
<proteinExistence type="inferred from homology"/>
<dbReference type="InterPro" id="IPR036291">
    <property type="entry name" value="NAD(P)-bd_dom_sf"/>
</dbReference>
<evidence type="ECO:0000313" key="5">
    <source>
        <dbReference type="Proteomes" id="UP000551327"/>
    </source>
</evidence>
<comment type="similarity">
    <text evidence="1 3">Belongs to the short-chain dehydrogenases/reductases (SDR) family.</text>
</comment>
<dbReference type="PANTHER" id="PTHR45024:SF2">
    <property type="entry name" value="SCP2 DOMAIN-CONTAINING PROTEIN"/>
    <property type="match status" value="1"/>
</dbReference>
<reference evidence="4 5" key="1">
    <citation type="submission" date="2020-08" db="EMBL/GenBank/DDBJ databases">
        <title>The genome sequence of type strain Novosphingobium piscinae KCTC 42194.</title>
        <authorList>
            <person name="Liu Y."/>
        </authorList>
    </citation>
    <scope>NUCLEOTIDE SEQUENCE [LARGE SCALE GENOMIC DNA]</scope>
    <source>
        <strain evidence="4 5">KCTC 42194</strain>
    </source>
</reference>
<dbReference type="GO" id="GO:0016491">
    <property type="term" value="F:oxidoreductase activity"/>
    <property type="evidence" value="ECO:0007669"/>
    <property type="project" value="UniProtKB-KW"/>
</dbReference>
<keyword evidence="5" id="KW-1185">Reference proteome</keyword>
<dbReference type="PANTHER" id="PTHR45024">
    <property type="entry name" value="DEHYDROGENASES, SHORT CHAIN"/>
    <property type="match status" value="1"/>
</dbReference>
<dbReference type="InterPro" id="IPR002347">
    <property type="entry name" value="SDR_fam"/>
</dbReference>
<dbReference type="FunFam" id="3.40.50.720:FF:000084">
    <property type="entry name" value="Short-chain dehydrogenase reductase"/>
    <property type="match status" value="1"/>
</dbReference>
<dbReference type="PROSITE" id="PS00061">
    <property type="entry name" value="ADH_SHORT"/>
    <property type="match status" value="1"/>
</dbReference>
<dbReference type="AlphaFoldDB" id="A0A7X1G0X7"/>
<dbReference type="Gene3D" id="3.40.50.720">
    <property type="entry name" value="NAD(P)-binding Rossmann-like Domain"/>
    <property type="match status" value="1"/>
</dbReference>
<name>A0A7X1G0X7_9SPHN</name>
<dbReference type="InterPro" id="IPR051687">
    <property type="entry name" value="Peroxisomal_Beta-Oxidation"/>
</dbReference>
<protein>
    <submittedName>
        <fullName evidence="4">SDR family NAD(P)-dependent oxidoreductase</fullName>
    </submittedName>
</protein>
<dbReference type="Proteomes" id="UP000551327">
    <property type="component" value="Unassembled WGS sequence"/>
</dbReference>
<dbReference type="PRINTS" id="PR00081">
    <property type="entry name" value="GDHRDH"/>
</dbReference>
<evidence type="ECO:0000256" key="2">
    <source>
        <dbReference type="ARBA" id="ARBA00023002"/>
    </source>
</evidence>
<evidence type="ECO:0000256" key="3">
    <source>
        <dbReference type="RuleBase" id="RU000363"/>
    </source>
</evidence>
<accession>A0A7X1G0X7</accession>
<keyword evidence="2" id="KW-0560">Oxidoreductase</keyword>
<dbReference type="PRINTS" id="PR00080">
    <property type="entry name" value="SDRFAMILY"/>
</dbReference>
<evidence type="ECO:0000256" key="1">
    <source>
        <dbReference type="ARBA" id="ARBA00006484"/>
    </source>
</evidence>
<comment type="caution">
    <text evidence="4">The sequence shown here is derived from an EMBL/GenBank/DDBJ whole genome shotgun (WGS) entry which is preliminary data.</text>
</comment>
<organism evidence="4 5">
    <name type="scientific">Novosphingobium piscinae</name>
    <dbReference type="NCBI Taxonomy" id="1507448"/>
    <lineage>
        <taxon>Bacteria</taxon>
        <taxon>Pseudomonadati</taxon>
        <taxon>Pseudomonadota</taxon>
        <taxon>Alphaproteobacteria</taxon>
        <taxon>Sphingomonadales</taxon>
        <taxon>Sphingomonadaceae</taxon>
        <taxon>Novosphingobium</taxon>
    </lineage>
</organism>
<dbReference type="RefSeq" id="WP_185680460.1">
    <property type="nucleotide sequence ID" value="NZ_JACLAX010000022.1"/>
</dbReference>
<sequence length="323" mass="33189">MTGATTVPNAMRFDDDVVVITGAGRGLGREYALAFAARGAAVVVNDIGTEPGPGTGQPQSVAQAVVGEITAAGGRAIANTSSITEPGGAEAIMAAAIAAFGKVTVLVNNAGIISYARLTELTGEAWRAMQAVTLDGTFHMCRAAWPHMVAQGHGRIVNTTSNAGFGGCETLSHYGAAKLAVAGLTKCLAQEAAGTGITVNAVAPMAVTRMNREVFFGGAVSEGEDWREDIRAGKVPMGPPAAVAPTVLWLAHRSTTLNGEIFSSSSGKVARVGFVVGEGWFDPHHGPEDLRDHAELVRNLGDYLDIASTGDELALIPPLFAPG</sequence>
<gene>
    <name evidence="4" type="ORF">H7F53_15710</name>
</gene>
<evidence type="ECO:0000313" key="4">
    <source>
        <dbReference type="EMBL" id="MBC2670598.1"/>
    </source>
</evidence>
<dbReference type="EMBL" id="JACLAX010000022">
    <property type="protein sequence ID" value="MBC2670598.1"/>
    <property type="molecule type" value="Genomic_DNA"/>
</dbReference>
<dbReference type="SUPFAM" id="SSF51735">
    <property type="entry name" value="NAD(P)-binding Rossmann-fold domains"/>
    <property type="match status" value="1"/>
</dbReference>
<dbReference type="Pfam" id="PF00106">
    <property type="entry name" value="adh_short"/>
    <property type="match status" value="1"/>
</dbReference>